<dbReference type="PROSITE" id="PS51352">
    <property type="entry name" value="THIOREDOXIN_2"/>
    <property type="match status" value="1"/>
</dbReference>
<dbReference type="GO" id="GO:0016209">
    <property type="term" value="F:antioxidant activity"/>
    <property type="evidence" value="ECO:0007669"/>
    <property type="project" value="InterPro"/>
</dbReference>
<evidence type="ECO:0000313" key="6">
    <source>
        <dbReference type="EMBL" id="SFA50168.1"/>
    </source>
</evidence>
<reference evidence="7" key="1">
    <citation type="submission" date="2016-10" db="EMBL/GenBank/DDBJ databases">
        <authorList>
            <person name="Varghese N."/>
            <person name="Submissions S."/>
        </authorList>
    </citation>
    <scope>NUCLEOTIDE SEQUENCE [LARGE SCALE GENOMIC DNA]</scope>
    <source>
        <strain evidence="7">DSM 18130</strain>
    </source>
</reference>
<comment type="subcellular location">
    <subcellularLocation>
        <location evidence="1">Cell envelope</location>
    </subcellularLocation>
</comment>
<evidence type="ECO:0000313" key="7">
    <source>
        <dbReference type="Proteomes" id="UP000198836"/>
    </source>
</evidence>
<dbReference type="PANTHER" id="PTHR42852:SF6">
    <property type="entry name" value="THIOL:DISULFIDE INTERCHANGE PROTEIN DSBE"/>
    <property type="match status" value="1"/>
</dbReference>
<evidence type="ECO:0000256" key="1">
    <source>
        <dbReference type="ARBA" id="ARBA00004196"/>
    </source>
</evidence>
<dbReference type="Gene3D" id="3.40.30.10">
    <property type="entry name" value="Glutaredoxin"/>
    <property type="match status" value="1"/>
</dbReference>
<dbReference type="InterPro" id="IPR050553">
    <property type="entry name" value="Thioredoxin_ResA/DsbE_sf"/>
</dbReference>
<dbReference type="STRING" id="332999.SAMN04488511_1092"/>
<keyword evidence="6" id="KW-0413">Isomerase</keyword>
<keyword evidence="3" id="KW-1015">Disulfide bond</keyword>
<dbReference type="AlphaFoldDB" id="A0A1I0TEE2"/>
<dbReference type="GO" id="GO:0016853">
    <property type="term" value="F:isomerase activity"/>
    <property type="evidence" value="ECO:0007669"/>
    <property type="project" value="UniProtKB-KW"/>
</dbReference>
<dbReference type="Pfam" id="PF00578">
    <property type="entry name" value="AhpC-TSA"/>
    <property type="match status" value="1"/>
</dbReference>
<dbReference type="RefSeq" id="WP_090983822.1">
    <property type="nucleotide sequence ID" value="NZ_FOJM01000009.1"/>
</dbReference>
<keyword evidence="4" id="KW-0676">Redox-active center</keyword>
<dbReference type="CDD" id="cd02966">
    <property type="entry name" value="TlpA_like_family"/>
    <property type="match status" value="1"/>
</dbReference>
<evidence type="ECO:0000256" key="2">
    <source>
        <dbReference type="ARBA" id="ARBA00022748"/>
    </source>
</evidence>
<keyword evidence="7" id="KW-1185">Reference proteome</keyword>
<dbReference type="InterPro" id="IPR013766">
    <property type="entry name" value="Thioredoxin_domain"/>
</dbReference>
<dbReference type="Proteomes" id="UP000198836">
    <property type="component" value="Unassembled WGS sequence"/>
</dbReference>
<evidence type="ECO:0000259" key="5">
    <source>
        <dbReference type="PROSITE" id="PS51352"/>
    </source>
</evidence>
<evidence type="ECO:0000256" key="4">
    <source>
        <dbReference type="ARBA" id="ARBA00023284"/>
    </source>
</evidence>
<dbReference type="InterPro" id="IPR036249">
    <property type="entry name" value="Thioredoxin-like_sf"/>
</dbReference>
<dbReference type="SUPFAM" id="SSF52833">
    <property type="entry name" value="Thioredoxin-like"/>
    <property type="match status" value="1"/>
</dbReference>
<name>A0A1I0TEE2_9SPHI</name>
<protein>
    <submittedName>
        <fullName evidence="6">Thiol-disulfide isomerase or thioredoxin</fullName>
    </submittedName>
</protein>
<feature type="domain" description="Thioredoxin" evidence="5">
    <location>
        <begin position="50"/>
        <end position="202"/>
    </location>
</feature>
<dbReference type="GO" id="GO:0017004">
    <property type="term" value="P:cytochrome complex assembly"/>
    <property type="evidence" value="ECO:0007669"/>
    <property type="project" value="UniProtKB-KW"/>
</dbReference>
<sequence length="456" mass="50201">MNPSIMAISRGRLCLHLYHSILKICIVFMLVLALTANRAAAQGARPASGIAVGGAVPEAIWQSTHSVFSGGTPYEGKNTSVTLNRYRGKLILLDFWATYCVPCITGFPKMQVLQQKYRNNLQIILVNNEPLARATAFLQKRKSEHSEAFTAIVADTLLNNTFPHRTIPHYVWIGKGGKVLAITGEEELEEEKLLQAMAGEGNSFVNKKNIDPALPLFSSADFPAGALQKYSLLTKGRVSGLASGTQFRKAKSGLLVGRAFTNTSFFSLYSTIGRVLQRAAGERFSDQQLRYTGADSAGFLHDIYNYEFVVPERLSGKLYPMMLADLNTYSPYKATFKTEKTDCLVLERYGTLRTALNNGGGRILDQAAGRQGALNLKNVPVEALVDHLENLAWNRLPVINKTGISQRLSVSLPLTGNLQEVNAGLLQHGLRLRPAKQKITMMLISDQPDQTTKQLK</sequence>
<accession>A0A1I0TEE2</accession>
<dbReference type="InterPro" id="IPR000866">
    <property type="entry name" value="AhpC/TSA"/>
</dbReference>
<evidence type="ECO:0000256" key="3">
    <source>
        <dbReference type="ARBA" id="ARBA00023157"/>
    </source>
</evidence>
<organism evidence="6 7">
    <name type="scientific">Pedobacter suwonensis</name>
    <dbReference type="NCBI Taxonomy" id="332999"/>
    <lineage>
        <taxon>Bacteria</taxon>
        <taxon>Pseudomonadati</taxon>
        <taxon>Bacteroidota</taxon>
        <taxon>Sphingobacteriia</taxon>
        <taxon>Sphingobacteriales</taxon>
        <taxon>Sphingobacteriaceae</taxon>
        <taxon>Pedobacter</taxon>
    </lineage>
</organism>
<keyword evidence="2" id="KW-0201">Cytochrome c-type biogenesis</keyword>
<dbReference type="GO" id="GO:0030313">
    <property type="term" value="C:cell envelope"/>
    <property type="evidence" value="ECO:0007669"/>
    <property type="project" value="UniProtKB-SubCell"/>
</dbReference>
<dbReference type="GO" id="GO:0016491">
    <property type="term" value="F:oxidoreductase activity"/>
    <property type="evidence" value="ECO:0007669"/>
    <property type="project" value="InterPro"/>
</dbReference>
<dbReference type="PANTHER" id="PTHR42852">
    <property type="entry name" value="THIOL:DISULFIDE INTERCHANGE PROTEIN DSBE"/>
    <property type="match status" value="1"/>
</dbReference>
<dbReference type="OrthoDB" id="1118217at2"/>
<gene>
    <name evidence="6" type="ORF">SAMN04488511_1092</name>
</gene>
<dbReference type="EMBL" id="FOJM01000009">
    <property type="protein sequence ID" value="SFA50168.1"/>
    <property type="molecule type" value="Genomic_DNA"/>
</dbReference>
<proteinExistence type="predicted"/>